<evidence type="ECO:0000313" key="2">
    <source>
        <dbReference type="EMBL" id="ALA46480.1"/>
    </source>
</evidence>
<feature type="compositionally biased region" description="Polar residues" evidence="1">
    <location>
        <begin position="11"/>
        <end position="23"/>
    </location>
</feature>
<evidence type="ECO:0000256" key="1">
    <source>
        <dbReference type="SAM" id="MobiDB-lite"/>
    </source>
</evidence>
<dbReference type="EMBL" id="KT240186">
    <property type="protein sequence ID" value="ALA46480.1"/>
    <property type="molecule type" value="Genomic_DNA"/>
</dbReference>
<feature type="region of interest" description="Disordered" evidence="1">
    <location>
        <begin position="1"/>
        <end position="23"/>
    </location>
</feature>
<sequence length="91" mass="9978">MARKKREGVASQDNPADSDGQTGTAYILEELSRQVYIPDDEPSGISLRDRAVLHLLAGADLHRVGDDVIEHRIKRCINIANTVVKLLGEDA</sequence>
<keyword evidence="3" id="KW-1185">Reference proteome</keyword>
<name>A0A219MH77_9CAUD</name>
<proteinExistence type="predicted"/>
<organism evidence="2 3">
    <name type="scientific">Dickeya phage BF25/12</name>
    <dbReference type="NCBI Taxonomy" id="1698708"/>
    <lineage>
        <taxon>Viruses</taxon>
        <taxon>Duplodnaviria</taxon>
        <taxon>Heunggongvirae</taxon>
        <taxon>Uroviricota</taxon>
        <taxon>Caudoviricetes</taxon>
        <taxon>Autographivirales</taxon>
        <taxon>Autoscriptoviridae</taxon>
        <taxon>Corkvirinae</taxon>
        <taxon>Stompvirus</taxon>
        <taxon>Stompvirus BF2512</taxon>
    </lineage>
</organism>
<dbReference type="Proteomes" id="UP000223907">
    <property type="component" value="Segment"/>
</dbReference>
<gene>
    <name evidence="2" type="ORF">BF2512_23</name>
</gene>
<reference evidence="2 3" key="1">
    <citation type="submission" date="2015-07" db="EMBL/GenBank/DDBJ databases">
        <title>Bateriophages against Dickeya spp. of Phalaenopsis orchids.</title>
        <authorList>
            <person name="Dreo T."/>
            <person name="Naglic T."/>
            <person name="Alic S."/>
            <person name="Peterka M."/>
            <person name="Ravnikar M."/>
        </authorList>
    </citation>
    <scope>NUCLEOTIDE SEQUENCE [LARGE SCALE GENOMIC DNA]</scope>
</reference>
<accession>A0A219MH77</accession>
<protein>
    <submittedName>
        <fullName evidence="2">Uncharacterized protein</fullName>
    </submittedName>
</protein>
<evidence type="ECO:0000313" key="3">
    <source>
        <dbReference type="Proteomes" id="UP000223907"/>
    </source>
</evidence>